<dbReference type="FunCoup" id="A0A6P8IZ10">
    <property type="interactions" value="1031"/>
</dbReference>
<dbReference type="GO" id="GO:0032580">
    <property type="term" value="C:Golgi cisterna membrane"/>
    <property type="evidence" value="ECO:0007669"/>
    <property type="project" value="UniProtKB-SubCell"/>
</dbReference>
<dbReference type="InterPro" id="IPR055270">
    <property type="entry name" value="Glyco_tran_10_C"/>
</dbReference>
<dbReference type="OrthoDB" id="5949966at2759"/>
<keyword evidence="10" id="KW-0325">Glycoprotein</keyword>
<name>A0A6P8IZ10_ACTTE</name>
<evidence type="ECO:0000313" key="14">
    <source>
        <dbReference type="Proteomes" id="UP000515163"/>
    </source>
</evidence>
<feature type="transmembrane region" description="Helical" evidence="11">
    <location>
        <begin position="18"/>
        <end position="39"/>
    </location>
</feature>
<keyword evidence="7" id="KW-0735">Signal-anchor</keyword>
<evidence type="ECO:0000256" key="10">
    <source>
        <dbReference type="ARBA" id="ARBA00023180"/>
    </source>
</evidence>
<feature type="domain" description="Fucosyltransferase N-terminal" evidence="13">
    <location>
        <begin position="91"/>
        <end position="208"/>
    </location>
</feature>
<keyword evidence="5 11" id="KW-0808">Transferase</keyword>
<dbReference type="AlphaFoldDB" id="A0A6P8IZ10"/>
<feature type="domain" description="Fucosyltransferase C-terminal" evidence="12">
    <location>
        <begin position="230"/>
        <end position="395"/>
    </location>
</feature>
<proteinExistence type="inferred from homology"/>
<protein>
    <recommendedName>
        <fullName evidence="11">Fucosyltransferase</fullName>
        <ecNumber evidence="11">2.4.1.-</ecNumber>
    </recommendedName>
</protein>
<evidence type="ECO:0000313" key="15">
    <source>
        <dbReference type="RefSeq" id="XP_031572422.1"/>
    </source>
</evidence>
<dbReference type="SUPFAM" id="SSF53756">
    <property type="entry name" value="UDP-Glycosyltransferase/glycogen phosphorylase"/>
    <property type="match status" value="1"/>
</dbReference>
<dbReference type="Pfam" id="PF17039">
    <property type="entry name" value="Glyco_tran_10_N"/>
    <property type="match status" value="1"/>
</dbReference>
<evidence type="ECO:0000256" key="9">
    <source>
        <dbReference type="ARBA" id="ARBA00023136"/>
    </source>
</evidence>
<dbReference type="InterPro" id="IPR001503">
    <property type="entry name" value="Glyco_trans_10"/>
</dbReference>
<evidence type="ECO:0000256" key="6">
    <source>
        <dbReference type="ARBA" id="ARBA00022692"/>
    </source>
</evidence>
<dbReference type="PANTHER" id="PTHR11929:SF145">
    <property type="entry name" value="ALPHA-(1,3)-FUCOSYLTRANSFERASE FUT-1"/>
    <property type="match status" value="1"/>
</dbReference>
<evidence type="ECO:0000256" key="2">
    <source>
        <dbReference type="ARBA" id="ARBA00004922"/>
    </source>
</evidence>
<dbReference type="InterPro" id="IPR038577">
    <property type="entry name" value="GT10-like_C_sf"/>
</dbReference>
<dbReference type="InterPro" id="IPR031481">
    <property type="entry name" value="Glyco_tran_10_N"/>
</dbReference>
<comment type="pathway">
    <text evidence="2">Protein modification; protein glycosylation.</text>
</comment>
<dbReference type="Proteomes" id="UP000515163">
    <property type="component" value="Unplaced"/>
</dbReference>
<comment type="subcellular location">
    <subcellularLocation>
        <location evidence="11">Golgi apparatus</location>
        <location evidence="11">Golgi stack membrane</location>
        <topology evidence="11">Single-pass type II membrane protein</topology>
    </subcellularLocation>
    <subcellularLocation>
        <location evidence="1">Membrane</location>
        <topology evidence="1">Single-pass membrane protein</topology>
    </subcellularLocation>
</comment>
<dbReference type="Gene3D" id="3.40.50.11660">
    <property type="entry name" value="Glycosyl transferase family 10, C-terminal domain"/>
    <property type="match status" value="1"/>
</dbReference>
<keyword evidence="4 11" id="KW-0328">Glycosyltransferase</keyword>
<accession>A0A6P8IZ10</accession>
<gene>
    <name evidence="15" type="primary">LOC116306490</name>
</gene>
<keyword evidence="9 11" id="KW-0472">Membrane</keyword>
<dbReference type="Pfam" id="PF00852">
    <property type="entry name" value="Glyco_transf_10"/>
    <property type="match status" value="1"/>
</dbReference>
<evidence type="ECO:0000256" key="8">
    <source>
        <dbReference type="ARBA" id="ARBA00022989"/>
    </source>
</evidence>
<dbReference type="GO" id="GO:0046920">
    <property type="term" value="F:alpha-(1-&gt;3)-fucosyltransferase activity"/>
    <property type="evidence" value="ECO:0007669"/>
    <property type="project" value="TreeGrafter"/>
</dbReference>
<keyword evidence="14" id="KW-1185">Reference proteome</keyword>
<keyword evidence="11" id="KW-0333">Golgi apparatus</keyword>
<dbReference type="FunFam" id="3.40.50.11660:FF:000006">
    <property type="entry name" value="Alpha-(1,3)-fucosyltransferase C"/>
    <property type="match status" value="1"/>
</dbReference>
<evidence type="ECO:0000256" key="5">
    <source>
        <dbReference type="ARBA" id="ARBA00022679"/>
    </source>
</evidence>
<keyword evidence="8 11" id="KW-1133">Transmembrane helix</keyword>
<keyword evidence="6 11" id="KW-0812">Transmembrane</keyword>
<reference evidence="15" key="1">
    <citation type="submission" date="2025-08" db="UniProtKB">
        <authorList>
            <consortium name="RefSeq"/>
        </authorList>
    </citation>
    <scope>IDENTIFICATION</scope>
    <source>
        <tissue evidence="15">Tentacle</tissue>
    </source>
</reference>
<dbReference type="UniPathway" id="UPA00378"/>
<dbReference type="EC" id="2.4.1.-" evidence="11"/>
<evidence type="ECO:0000259" key="12">
    <source>
        <dbReference type="Pfam" id="PF00852"/>
    </source>
</evidence>
<evidence type="ECO:0000256" key="7">
    <source>
        <dbReference type="ARBA" id="ARBA00022968"/>
    </source>
</evidence>
<evidence type="ECO:0000256" key="3">
    <source>
        <dbReference type="ARBA" id="ARBA00008919"/>
    </source>
</evidence>
<dbReference type="RefSeq" id="XP_031572422.1">
    <property type="nucleotide sequence ID" value="XM_031716562.1"/>
</dbReference>
<dbReference type="KEGG" id="aten:116306490"/>
<evidence type="ECO:0000256" key="4">
    <source>
        <dbReference type="ARBA" id="ARBA00022676"/>
    </source>
</evidence>
<evidence type="ECO:0000256" key="11">
    <source>
        <dbReference type="RuleBase" id="RU003832"/>
    </source>
</evidence>
<sequence length="429" mass="50169">MVDDKQGPPTQTVNIRRWLAVGLILSTIIIWVINFATLINNDYLYFPSRPRGIDDRMRAIQKEIMISKNRVEDRSKAMDILNYTKLSKNTKPKVILVYTEFFKEKVWSILNSSEVFNQWNGVKCPYFQCRLTYDHSEFLASDAVLFHAFEMPGTFALANLKKHKPKHQKWVYFGLENPDNNPKAVGLDNYFHWTLNYRRDSHFFFPYGYYYPISDYGDGRGPNAEINLRYKDKFVVWAVSHCDLPRDKYVRKLMQYIPIDIYGQCAVKFTDKPTGECKPNSPQCDELKRRYKFQLAFENSNCVDYITEKYWGAVEMGIVPVVLGGSSYGKRLAVPGSFINVMDFKTVKDLANHLKYLDENDEAYMKYFQWRRRYKVGPSGPWTCAMCAALNMNTKTVPIEKLDDYWSSKRQCGVMDKKIAQIIRNTKSN</sequence>
<organism evidence="14 15">
    <name type="scientific">Actinia tenebrosa</name>
    <name type="common">Australian red waratah sea anemone</name>
    <dbReference type="NCBI Taxonomy" id="6105"/>
    <lineage>
        <taxon>Eukaryota</taxon>
        <taxon>Metazoa</taxon>
        <taxon>Cnidaria</taxon>
        <taxon>Anthozoa</taxon>
        <taxon>Hexacorallia</taxon>
        <taxon>Actiniaria</taxon>
        <taxon>Actiniidae</taxon>
        <taxon>Actinia</taxon>
    </lineage>
</organism>
<dbReference type="GeneID" id="116306490"/>
<comment type="similarity">
    <text evidence="3 11">Belongs to the glycosyltransferase 10 family.</text>
</comment>
<evidence type="ECO:0000256" key="1">
    <source>
        <dbReference type="ARBA" id="ARBA00004167"/>
    </source>
</evidence>
<dbReference type="PANTHER" id="PTHR11929">
    <property type="entry name" value="ALPHA- 1,3 -FUCOSYLTRANSFERASE"/>
    <property type="match status" value="1"/>
</dbReference>
<evidence type="ECO:0000259" key="13">
    <source>
        <dbReference type="Pfam" id="PF17039"/>
    </source>
</evidence>
<dbReference type="InParanoid" id="A0A6P8IZ10"/>